<dbReference type="EMBL" id="JAGGKV010000053">
    <property type="protein sequence ID" value="MBP1967897.1"/>
    <property type="molecule type" value="Genomic_DNA"/>
</dbReference>
<gene>
    <name evidence="1" type="ORF">J2Z65_007214</name>
</gene>
<comment type="caution">
    <text evidence="1">The sequence shown here is derived from an EMBL/GenBank/DDBJ whole genome shotgun (WGS) entry which is preliminary data.</text>
</comment>
<sequence>MLINVLERFLESEVRYQEMYEEIIKFITSAHIRNGEFEGNYFIIKKMDQDIFFIFAENIHPVDNHERYLIVHQFIEMI</sequence>
<proteinExistence type="predicted"/>
<accession>A0ABS4IAE3</accession>
<organism evidence="1 2">
    <name type="scientific">Paenibacillus aceris</name>
    <dbReference type="NCBI Taxonomy" id="869555"/>
    <lineage>
        <taxon>Bacteria</taxon>
        <taxon>Bacillati</taxon>
        <taxon>Bacillota</taxon>
        <taxon>Bacilli</taxon>
        <taxon>Bacillales</taxon>
        <taxon>Paenibacillaceae</taxon>
        <taxon>Paenibacillus</taxon>
    </lineage>
</organism>
<name>A0ABS4IAE3_9BACL</name>
<evidence type="ECO:0000313" key="1">
    <source>
        <dbReference type="EMBL" id="MBP1967897.1"/>
    </source>
</evidence>
<keyword evidence="2" id="KW-1185">Reference proteome</keyword>
<protein>
    <submittedName>
        <fullName evidence="1">Uncharacterized protein</fullName>
    </submittedName>
</protein>
<reference evidence="1 2" key="1">
    <citation type="submission" date="2021-03" db="EMBL/GenBank/DDBJ databases">
        <title>Genomic Encyclopedia of Type Strains, Phase IV (KMG-IV): sequencing the most valuable type-strain genomes for metagenomic binning, comparative biology and taxonomic classification.</title>
        <authorList>
            <person name="Goeker M."/>
        </authorList>
    </citation>
    <scope>NUCLEOTIDE SEQUENCE [LARGE SCALE GENOMIC DNA]</scope>
    <source>
        <strain evidence="1 2">DSM 24950</strain>
    </source>
</reference>
<evidence type="ECO:0000313" key="2">
    <source>
        <dbReference type="Proteomes" id="UP001519344"/>
    </source>
</evidence>
<dbReference type="Proteomes" id="UP001519344">
    <property type="component" value="Unassembled WGS sequence"/>
</dbReference>